<evidence type="ECO:0000313" key="2">
    <source>
        <dbReference type="Proteomes" id="UP000245626"/>
    </source>
</evidence>
<organism evidence="1 2">
    <name type="scientific">Violaceomyces palustris</name>
    <dbReference type="NCBI Taxonomy" id="1673888"/>
    <lineage>
        <taxon>Eukaryota</taxon>
        <taxon>Fungi</taxon>
        <taxon>Dikarya</taxon>
        <taxon>Basidiomycota</taxon>
        <taxon>Ustilaginomycotina</taxon>
        <taxon>Ustilaginomycetes</taxon>
        <taxon>Violaceomycetales</taxon>
        <taxon>Violaceomycetaceae</taxon>
        <taxon>Violaceomyces</taxon>
    </lineage>
</organism>
<accession>A0ACD0NZX5</accession>
<dbReference type="EMBL" id="KZ819849">
    <property type="protein sequence ID" value="PWN51362.1"/>
    <property type="molecule type" value="Genomic_DNA"/>
</dbReference>
<protein>
    <submittedName>
        <fullName evidence="1">Uncharacterized protein</fullName>
    </submittedName>
</protein>
<gene>
    <name evidence="1" type="ORF">IE53DRAFT_342487</name>
</gene>
<sequence length="267" mass="30466">MATRNHSNKPTKRRALDGVDPPSSSCSSPARQPFIWCNLPPHPSPLAFHSPSEFESHYHAQHAHTCTLSQRCSKTFPTSRFLDLHIEECHSPLSIQRMERGESIFSCFLEPDQCGESFLTPKERRKHLIESHGYPPNYFFSLPFKGTGELFKRYGPTASLLRGDWKRVEGRRRRRGGRGIDDDETGQEDGKDEEMRIDPLRPEKHPPPNSLPSSSNHEPSDRRTLDENDEKFKAGTENDGLASIMDSMSSLSLVPDKIRIHRQRPKV</sequence>
<keyword evidence="2" id="KW-1185">Reference proteome</keyword>
<name>A0ACD0NZX5_9BASI</name>
<evidence type="ECO:0000313" key="1">
    <source>
        <dbReference type="EMBL" id="PWN51362.1"/>
    </source>
</evidence>
<reference evidence="1 2" key="1">
    <citation type="journal article" date="2018" name="Mol. Biol. Evol.">
        <title>Broad Genomic Sampling Reveals a Smut Pathogenic Ancestry of the Fungal Clade Ustilaginomycotina.</title>
        <authorList>
            <person name="Kijpornyongpan T."/>
            <person name="Mondo S.J."/>
            <person name="Barry K."/>
            <person name="Sandor L."/>
            <person name="Lee J."/>
            <person name="Lipzen A."/>
            <person name="Pangilinan J."/>
            <person name="LaButti K."/>
            <person name="Hainaut M."/>
            <person name="Henrissat B."/>
            <person name="Grigoriev I.V."/>
            <person name="Spatafora J.W."/>
            <person name="Aime M.C."/>
        </authorList>
    </citation>
    <scope>NUCLEOTIDE SEQUENCE [LARGE SCALE GENOMIC DNA]</scope>
    <source>
        <strain evidence="1 2">SA 807</strain>
    </source>
</reference>
<proteinExistence type="predicted"/>
<dbReference type="Proteomes" id="UP000245626">
    <property type="component" value="Unassembled WGS sequence"/>
</dbReference>